<protein>
    <submittedName>
        <fullName evidence="1">Sphingolipid hydroxylase protein</fullName>
        <ecNumber evidence="1">1.14.18.5</ecNumber>
    </submittedName>
</protein>
<dbReference type="EMBL" id="CM037023">
    <property type="protein sequence ID" value="KAH7665656.1"/>
    <property type="molecule type" value="Genomic_DNA"/>
</dbReference>
<sequence>MGMDEMLSAVVPVIVYWVFSGFYELLSQYCVNYRLHPKGEEEERNIVPRSKVIKRMLIHHAIQILIVCLVTKAWDQNEKGAAPKVQHSLPVIAVQFVIGMVVVDTVQYFMHRYTHENKFLYKHIHSYHHALVVPYASGAQYVSLLDGLFDTLGGVLAFLVSGMTVRTSIYFYSFTVLKNMDLHCGLYFPWINPLQAFFPNNSAFHDSHHQLQGQKCNFSQPFFVSWDKILGTYRPFTVEKRKEGGFQVRLLTKNE</sequence>
<comment type="caution">
    <text evidence="1">The sequence shown here is derived from an EMBL/GenBank/DDBJ whole genome shotgun (WGS) entry which is preliminary data.</text>
</comment>
<evidence type="ECO:0000313" key="2">
    <source>
        <dbReference type="Proteomes" id="UP000827976"/>
    </source>
</evidence>
<name>A0ACB7UY27_DIOAL</name>
<keyword evidence="2" id="KW-1185">Reference proteome</keyword>
<organism evidence="1 2">
    <name type="scientific">Dioscorea alata</name>
    <name type="common">Purple yam</name>
    <dbReference type="NCBI Taxonomy" id="55571"/>
    <lineage>
        <taxon>Eukaryota</taxon>
        <taxon>Viridiplantae</taxon>
        <taxon>Streptophyta</taxon>
        <taxon>Embryophyta</taxon>
        <taxon>Tracheophyta</taxon>
        <taxon>Spermatophyta</taxon>
        <taxon>Magnoliopsida</taxon>
        <taxon>Liliopsida</taxon>
        <taxon>Dioscoreales</taxon>
        <taxon>Dioscoreaceae</taxon>
        <taxon>Dioscorea</taxon>
    </lineage>
</organism>
<proteinExistence type="predicted"/>
<gene>
    <name evidence="1" type="ORF">IHE45_13G046700</name>
</gene>
<reference evidence="2" key="1">
    <citation type="journal article" date="2022" name="Nat. Commun.">
        <title>Chromosome evolution and the genetic basis of agronomically important traits in greater yam.</title>
        <authorList>
            <person name="Bredeson J.V."/>
            <person name="Lyons J.B."/>
            <person name="Oniyinde I.O."/>
            <person name="Okereke N.R."/>
            <person name="Kolade O."/>
            <person name="Nnabue I."/>
            <person name="Nwadili C.O."/>
            <person name="Hribova E."/>
            <person name="Parker M."/>
            <person name="Nwogha J."/>
            <person name="Shu S."/>
            <person name="Carlson J."/>
            <person name="Kariba R."/>
            <person name="Muthemba S."/>
            <person name="Knop K."/>
            <person name="Barton G.J."/>
            <person name="Sherwood A.V."/>
            <person name="Lopez-Montes A."/>
            <person name="Asiedu R."/>
            <person name="Jamnadass R."/>
            <person name="Muchugi A."/>
            <person name="Goodstein D."/>
            <person name="Egesi C.N."/>
            <person name="Featherston J."/>
            <person name="Asfaw A."/>
            <person name="Simpson G.G."/>
            <person name="Dolezel J."/>
            <person name="Hendre P.S."/>
            <person name="Van Deynze A."/>
            <person name="Kumar P.L."/>
            <person name="Obidiegwu J.E."/>
            <person name="Bhattacharjee R."/>
            <person name="Rokhsar D.S."/>
        </authorList>
    </citation>
    <scope>NUCLEOTIDE SEQUENCE [LARGE SCALE GENOMIC DNA]</scope>
    <source>
        <strain evidence="2">cv. TDa95/00328</strain>
    </source>
</reference>
<accession>A0ACB7UY27</accession>
<dbReference type="Proteomes" id="UP000827976">
    <property type="component" value="Chromosome 13"/>
</dbReference>
<keyword evidence="1" id="KW-0560">Oxidoreductase</keyword>
<dbReference type="EC" id="1.14.18.5" evidence="1"/>
<evidence type="ECO:0000313" key="1">
    <source>
        <dbReference type="EMBL" id="KAH7665656.1"/>
    </source>
</evidence>